<feature type="compositionally biased region" description="Low complexity" evidence="7">
    <location>
        <begin position="119"/>
        <end position="140"/>
    </location>
</feature>
<dbReference type="GO" id="GO:0030992">
    <property type="term" value="C:intraciliary transport particle B"/>
    <property type="evidence" value="ECO:0007669"/>
    <property type="project" value="TreeGrafter"/>
</dbReference>
<dbReference type="AlphaFoldDB" id="A0AAD5Q784"/>
<dbReference type="GO" id="GO:0005815">
    <property type="term" value="C:microtubule organizing center"/>
    <property type="evidence" value="ECO:0007669"/>
    <property type="project" value="TreeGrafter"/>
</dbReference>
<dbReference type="GO" id="GO:0031514">
    <property type="term" value="C:motile cilium"/>
    <property type="evidence" value="ECO:0007669"/>
    <property type="project" value="TreeGrafter"/>
</dbReference>
<proteinExistence type="inferred from homology"/>
<evidence type="ECO:0000256" key="1">
    <source>
        <dbReference type="ARBA" id="ARBA00004120"/>
    </source>
</evidence>
<evidence type="ECO:0008006" key="10">
    <source>
        <dbReference type="Google" id="ProtNLM"/>
    </source>
</evidence>
<name>A0AAD5Q784_PYTIN</name>
<dbReference type="Proteomes" id="UP001209570">
    <property type="component" value="Unassembled WGS sequence"/>
</dbReference>
<keyword evidence="6" id="KW-0966">Cell projection</keyword>
<feature type="compositionally biased region" description="Basic and acidic residues" evidence="7">
    <location>
        <begin position="267"/>
        <end position="283"/>
    </location>
</feature>
<gene>
    <name evidence="8" type="ORF">P43SY_006581</name>
</gene>
<evidence type="ECO:0000256" key="3">
    <source>
        <dbReference type="ARBA" id="ARBA00022490"/>
    </source>
</evidence>
<evidence type="ECO:0000256" key="2">
    <source>
        <dbReference type="ARBA" id="ARBA00007700"/>
    </source>
</evidence>
<feature type="compositionally biased region" description="Acidic residues" evidence="7">
    <location>
        <begin position="201"/>
        <end position="216"/>
    </location>
</feature>
<keyword evidence="4" id="KW-0969">Cilium</keyword>
<evidence type="ECO:0000313" key="8">
    <source>
        <dbReference type="EMBL" id="KAJ0398027.1"/>
    </source>
</evidence>
<comment type="subcellular location">
    <subcellularLocation>
        <location evidence="1">Cytoplasm</location>
        <location evidence="1">Cytoskeleton</location>
        <location evidence="1">Cilium basal body</location>
    </subcellularLocation>
</comment>
<accession>A0AAD5Q784</accession>
<evidence type="ECO:0000313" key="9">
    <source>
        <dbReference type="Proteomes" id="UP001209570"/>
    </source>
</evidence>
<feature type="compositionally biased region" description="Basic and acidic residues" evidence="7">
    <location>
        <begin position="182"/>
        <end position="194"/>
    </location>
</feature>
<dbReference type="PANTHER" id="PTHR13376:SF0">
    <property type="entry name" value="INTRAFLAGELLAR TRANSPORT PROTEIN 46 HOMOLOG"/>
    <property type="match status" value="1"/>
</dbReference>
<keyword evidence="9" id="KW-1185">Reference proteome</keyword>
<organism evidence="8 9">
    <name type="scientific">Pythium insidiosum</name>
    <name type="common">Pythiosis disease agent</name>
    <dbReference type="NCBI Taxonomy" id="114742"/>
    <lineage>
        <taxon>Eukaryota</taxon>
        <taxon>Sar</taxon>
        <taxon>Stramenopiles</taxon>
        <taxon>Oomycota</taxon>
        <taxon>Peronosporomycetes</taxon>
        <taxon>Pythiales</taxon>
        <taxon>Pythiaceae</taxon>
        <taxon>Pythium</taxon>
    </lineage>
</organism>
<comment type="caution">
    <text evidence="8">The sequence shown here is derived from an EMBL/GenBank/DDBJ whole genome shotgun (WGS) entry which is preliminary data.</text>
</comment>
<feature type="compositionally biased region" description="Acidic residues" evidence="7">
    <location>
        <begin position="55"/>
        <end position="81"/>
    </location>
</feature>
<keyword evidence="3" id="KW-0963">Cytoplasm</keyword>
<feature type="compositionally biased region" description="Basic and acidic residues" evidence="7">
    <location>
        <begin position="145"/>
        <end position="164"/>
    </location>
</feature>
<evidence type="ECO:0000256" key="5">
    <source>
        <dbReference type="ARBA" id="ARBA00023212"/>
    </source>
</evidence>
<protein>
    <recommendedName>
        <fullName evidence="10">Intraflagellar transport protein 46 homolog</fullName>
    </recommendedName>
</protein>
<reference evidence="8" key="1">
    <citation type="submission" date="2021-12" db="EMBL/GenBank/DDBJ databases">
        <title>Prjna785345.</title>
        <authorList>
            <person name="Rujirawat T."/>
            <person name="Krajaejun T."/>
        </authorList>
    </citation>
    <scope>NUCLEOTIDE SEQUENCE</scope>
    <source>
        <strain evidence="8">Pi057C3</strain>
    </source>
</reference>
<feature type="region of interest" description="Disordered" evidence="7">
    <location>
        <begin position="263"/>
        <end position="284"/>
    </location>
</feature>
<dbReference type="EMBL" id="JAKCXM010000230">
    <property type="protein sequence ID" value="KAJ0398027.1"/>
    <property type="molecule type" value="Genomic_DNA"/>
</dbReference>
<feature type="compositionally biased region" description="Acidic residues" evidence="7">
    <location>
        <begin position="100"/>
        <end position="114"/>
    </location>
</feature>
<dbReference type="PANTHER" id="PTHR13376">
    <property type="entry name" value="INTRAFLAGELLAR TRANSPORT PROTEIN 46 HOMOLOG"/>
    <property type="match status" value="1"/>
</dbReference>
<feature type="region of interest" description="Disordered" evidence="7">
    <location>
        <begin position="32"/>
        <end position="239"/>
    </location>
</feature>
<evidence type="ECO:0000256" key="4">
    <source>
        <dbReference type="ARBA" id="ARBA00023069"/>
    </source>
</evidence>
<keyword evidence="5" id="KW-0206">Cytoskeleton</keyword>
<sequence length="507" mass="56606">MAVVEPLLTWVDPQERCLLDDESMDEMVELDEALQTRLSDDSALSRADRSGPDSSDNEDNEDHEDGDSSIDADSEEDEDSGLDFSTSRRRGPAAPAIGDSIDDNEASSDTEEPPEIPGSPLRTSSPDSRTTTDRSGSTGLMNRLGDADIGRCGELTRQRKDQEKSCAQILSLSPRDNEDDEYQVRDSEQPRTMELHTSSSSEEEDENEVDDSDDGDNQNHGRGPASTGPLQLTARPKTAASELAQYRDVLPPDFYEHKATAMQQDLGRTEKSDTLARKGEQRSSENPFVMRVPQEIQALFRHVDDYHPEELDLPTRLEPFIPDFVPTIGLPFDGIQVPRPDGLQDDTGIAVLREPVVQSNAAELELLLRARAKSKRQHDTRSVVVHSIEDAAHRPREIDRWIAGVAKVQATQPRAQVLYKKPMPTILSLMEYWPEGMCDFLSTTPLVSLEKMDLSLQETVDIVCGVLDIPVYPQQRLHSLHLLFSLYHEILMYEKEMPSAQAPLLPP</sequence>
<evidence type="ECO:0000256" key="6">
    <source>
        <dbReference type="ARBA" id="ARBA00023273"/>
    </source>
</evidence>
<comment type="similarity">
    <text evidence="2">Belongs to the IFT46 family.</text>
</comment>
<dbReference type="GO" id="GO:0042073">
    <property type="term" value="P:intraciliary transport"/>
    <property type="evidence" value="ECO:0007669"/>
    <property type="project" value="InterPro"/>
</dbReference>
<evidence type="ECO:0000256" key="7">
    <source>
        <dbReference type="SAM" id="MobiDB-lite"/>
    </source>
</evidence>
<dbReference type="InterPro" id="IPR022088">
    <property type="entry name" value="Intraflagellar_transp_cmplxB"/>
</dbReference>
<dbReference type="Pfam" id="PF12317">
    <property type="entry name" value="IFT46_B_C"/>
    <property type="match status" value="1"/>
</dbReference>
<dbReference type="GO" id="GO:0060271">
    <property type="term" value="P:cilium assembly"/>
    <property type="evidence" value="ECO:0007669"/>
    <property type="project" value="TreeGrafter"/>
</dbReference>